<proteinExistence type="predicted"/>
<reference evidence="2 3" key="1">
    <citation type="journal article" date="2019" name="Nat. Microbiol.">
        <title>Mediterranean grassland soil C-N compound turnover is dependent on rainfall and depth, and is mediated by genomically divergent microorganisms.</title>
        <authorList>
            <person name="Diamond S."/>
            <person name="Andeer P.F."/>
            <person name="Li Z."/>
            <person name="Crits-Christoph A."/>
            <person name="Burstein D."/>
            <person name="Anantharaman K."/>
            <person name="Lane K.R."/>
            <person name="Thomas B.C."/>
            <person name="Pan C."/>
            <person name="Northen T.R."/>
            <person name="Banfield J.F."/>
        </authorList>
    </citation>
    <scope>NUCLEOTIDE SEQUENCE [LARGE SCALE GENOMIC DNA]</scope>
    <source>
        <strain evidence="2">NP_8</strain>
    </source>
</reference>
<protein>
    <recommendedName>
        <fullName evidence="4">PEP-CTERM sorting domain-containing protein</fullName>
    </recommendedName>
</protein>
<comment type="caution">
    <text evidence="2">The sequence shown here is derived from an EMBL/GenBank/DDBJ whole genome shotgun (WGS) entry which is preliminary data.</text>
</comment>
<sequence>MKRLSAVAAVLFSCSLAALAWAAGNEFRAKPGVFDPDQTGIVTAKWIKNLGLADSEGERFGLLLSKNGPTATNAAAGVTIAGVKGIVLTELGFDINTGTHCGAGAPRFNVSASDGFHFLGGCSNGTKTAGTPDPGWTRVRIDPLNPGQAFPVIAAGSTVNSIEIVFDEGTDAGPDLSGIAVLDNIDINGTLIGGPGDVSE</sequence>
<name>A0A537IT64_9BACT</name>
<gene>
    <name evidence="2" type="ORF">E6H05_08090</name>
</gene>
<feature type="chain" id="PRO_5021770896" description="PEP-CTERM sorting domain-containing protein" evidence="1">
    <location>
        <begin position="23"/>
        <end position="200"/>
    </location>
</feature>
<evidence type="ECO:0000313" key="2">
    <source>
        <dbReference type="EMBL" id="TMI74521.1"/>
    </source>
</evidence>
<feature type="signal peptide" evidence="1">
    <location>
        <begin position="1"/>
        <end position="22"/>
    </location>
</feature>
<dbReference type="AlphaFoldDB" id="A0A537IT64"/>
<organism evidence="2 3">
    <name type="scientific">Candidatus Segetimicrobium genomatis</name>
    <dbReference type="NCBI Taxonomy" id="2569760"/>
    <lineage>
        <taxon>Bacteria</taxon>
        <taxon>Bacillati</taxon>
        <taxon>Candidatus Sysuimicrobiota</taxon>
        <taxon>Candidatus Sysuimicrobiia</taxon>
        <taxon>Candidatus Sysuimicrobiales</taxon>
        <taxon>Candidatus Segetimicrobiaceae</taxon>
        <taxon>Candidatus Segetimicrobium</taxon>
    </lineage>
</organism>
<dbReference type="EMBL" id="VBAP01000058">
    <property type="protein sequence ID" value="TMI74521.1"/>
    <property type="molecule type" value="Genomic_DNA"/>
</dbReference>
<keyword evidence="1" id="KW-0732">Signal</keyword>
<evidence type="ECO:0000313" key="3">
    <source>
        <dbReference type="Proteomes" id="UP000318834"/>
    </source>
</evidence>
<evidence type="ECO:0008006" key="4">
    <source>
        <dbReference type="Google" id="ProtNLM"/>
    </source>
</evidence>
<evidence type="ECO:0000256" key="1">
    <source>
        <dbReference type="SAM" id="SignalP"/>
    </source>
</evidence>
<dbReference type="Proteomes" id="UP000318834">
    <property type="component" value="Unassembled WGS sequence"/>
</dbReference>
<accession>A0A537IT64</accession>